<accession>A0A2I1PA16</accession>
<dbReference type="OrthoDB" id="3177118at2"/>
<dbReference type="GO" id="GO:0043138">
    <property type="term" value="F:3'-5' DNA helicase activity"/>
    <property type="evidence" value="ECO:0007669"/>
    <property type="project" value="TreeGrafter"/>
</dbReference>
<reference evidence="5 6" key="1">
    <citation type="submission" date="2017-12" db="EMBL/GenBank/DDBJ databases">
        <title>Phylogenetic diversity of female urinary microbiome.</title>
        <authorList>
            <person name="Thomas-White K."/>
            <person name="Wolfe A.J."/>
        </authorList>
    </citation>
    <scope>NUCLEOTIDE SEQUENCE [LARGE SCALE GENOMIC DNA]</scope>
    <source>
        <strain evidence="5 6">UMB1298</strain>
    </source>
</reference>
<evidence type="ECO:0000259" key="4">
    <source>
        <dbReference type="Pfam" id="PF17764"/>
    </source>
</evidence>
<dbReference type="InterPro" id="IPR027417">
    <property type="entry name" value="P-loop_NTPase"/>
</dbReference>
<evidence type="ECO:0000313" key="6">
    <source>
        <dbReference type="Proteomes" id="UP000234206"/>
    </source>
</evidence>
<name>A0A2I1PA16_9MICO</name>
<keyword evidence="3" id="KW-0238">DNA-binding</keyword>
<evidence type="ECO:0000313" key="5">
    <source>
        <dbReference type="EMBL" id="PKZ41476.1"/>
    </source>
</evidence>
<dbReference type="GO" id="GO:0006270">
    <property type="term" value="P:DNA replication initiation"/>
    <property type="evidence" value="ECO:0007669"/>
    <property type="project" value="TreeGrafter"/>
</dbReference>
<keyword evidence="6" id="KW-1185">Reference proteome</keyword>
<organism evidence="5 6">
    <name type="scientific">Kytococcus schroeteri</name>
    <dbReference type="NCBI Taxonomy" id="138300"/>
    <lineage>
        <taxon>Bacteria</taxon>
        <taxon>Bacillati</taxon>
        <taxon>Actinomycetota</taxon>
        <taxon>Actinomycetes</taxon>
        <taxon>Micrococcales</taxon>
        <taxon>Kytococcaceae</taxon>
        <taxon>Kytococcus</taxon>
    </lineage>
</organism>
<dbReference type="EMBL" id="PKIZ01000013">
    <property type="protein sequence ID" value="PKZ41476.1"/>
    <property type="molecule type" value="Genomic_DNA"/>
</dbReference>
<dbReference type="PANTHER" id="PTHR30580">
    <property type="entry name" value="PRIMOSOMAL PROTEIN N"/>
    <property type="match status" value="1"/>
</dbReference>
<gene>
    <name evidence="5" type="ORF">CYJ76_07695</name>
</gene>
<keyword evidence="2" id="KW-0067">ATP-binding</keyword>
<dbReference type="GO" id="GO:0006302">
    <property type="term" value="P:double-strand break repair"/>
    <property type="evidence" value="ECO:0007669"/>
    <property type="project" value="TreeGrafter"/>
</dbReference>
<keyword evidence="1" id="KW-0547">Nucleotide-binding</keyword>
<dbReference type="Proteomes" id="UP000234206">
    <property type="component" value="Unassembled WGS sequence"/>
</dbReference>
<proteinExistence type="predicted"/>
<evidence type="ECO:0000256" key="1">
    <source>
        <dbReference type="ARBA" id="ARBA00022741"/>
    </source>
</evidence>
<dbReference type="InterPro" id="IPR042115">
    <property type="entry name" value="PriA_3primeBD_sf"/>
</dbReference>
<dbReference type="Gene3D" id="3.40.50.300">
    <property type="entry name" value="P-loop containing nucleotide triphosphate hydrolases"/>
    <property type="match status" value="1"/>
</dbReference>
<dbReference type="GO" id="GO:0006310">
    <property type="term" value="P:DNA recombination"/>
    <property type="evidence" value="ECO:0007669"/>
    <property type="project" value="TreeGrafter"/>
</dbReference>
<protein>
    <submittedName>
        <fullName evidence="5">Primosome assembly protein PriA</fullName>
    </submittedName>
</protein>
<dbReference type="Pfam" id="PF17764">
    <property type="entry name" value="PriA_3primeBD"/>
    <property type="match status" value="1"/>
</dbReference>
<dbReference type="GO" id="GO:0003677">
    <property type="term" value="F:DNA binding"/>
    <property type="evidence" value="ECO:0007669"/>
    <property type="project" value="UniProtKB-KW"/>
</dbReference>
<comment type="caution">
    <text evidence="5">The sequence shown here is derived from an EMBL/GenBank/DDBJ whole genome shotgun (WGS) entry which is preliminary data.</text>
</comment>
<feature type="domain" description="Primosomal protein N' 3' DNA-binding" evidence="4">
    <location>
        <begin position="20"/>
        <end position="111"/>
    </location>
</feature>
<dbReference type="InterPro" id="IPR041222">
    <property type="entry name" value="PriA_3primeBD"/>
</dbReference>
<evidence type="ECO:0000256" key="3">
    <source>
        <dbReference type="ARBA" id="ARBA00023125"/>
    </source>
</evidence>
<sequence length="675" mass="70158">MGELAASHPVARVLVSGGLPHLDRPFDYVVPADLDDDAVPGARVTVTLAGRTEDGWITERLTASDHPGQLSPLRSVVSPLPVLTPALHATCAAVAAHYGGTVADVVRLAVPARHATEERAALALGEPGPVERPVAPTPGPAWTGVPAAGALLARIAAGEHPAAAWVATPDGGDPARHWAHGLLDLAVAAAASGRGALLLVPDDADVQTVLDLAGTRSEAVLGGLVGLTASQGPRARYAAWVRVLLGHARLVVGTRSAAFAPVADLGVVAWWDDGDGSWSEPRTPRPHVREVAAARARIEGAALVSAGPTRTARVQSWVESGRMADLAPAARAARAAARVHVAGEGVDQERDAAARRARIPSVAWQAAQRALQHGPVLVQVPRTGWSGAVRCRECGTAAACHLCPGHLVQPGAGQPPQCGTCGEAPRHWACTRCGGQRWRPAAPGTERTAHELGRAFPGVRVVTSTAASRVATVGPEPALVIATPGVEPRPEAGWAAALVLDGAVTLELPVADAEAQALRRWVSGTASVRPDGPGIVLCGVPAHAGIDAVEAMVRRDPVWYARRLLAERTQAHLPPAVSLVHLVGHRQDVEGSLQEFTAALDAAEVVGPVPVGAAALPSRWDDLDPEQAAQAWVRVPWAHHAELARTAHDLRAHRSARRATGQLVMTVDPEDWVAP</sequence>
<dbReference type="Gene3D" id="3.40.1440.60">
    <property type="entry name" value="PriA, 3(prime) DNA-binding domain"/>
    <property type="match status" value="1"/>
</dbReference>
<dbReference type="PANTHER" id="PTHR30580:SF0">
    <property type="entry name" value="PRIMOSOMAL PROTEIN N"/>
    <property type="match status" value="1"/>
</dbReference>
<dbReference type="GO" id="GO:0005524">
    <property type="term" value="F:ATP binding"/>
    <property type="evidence" value="ECO:0007669"/>
    <property type="project" value="UniProtKB-KW"/>
</dbReference>
<dbReference type="AlphaFoldDB" id="A0A2I1PA16"/>
<evidence type="ECO:0000256" key="2">
    <source>
        <dbReference type="ARBA" id="ARBA00022840"/>
    </source>
</evidence>